<proteinExistence type="predicted"/>
<evidence type="ECO:0000313" key="3">
    <source>
        <dbReference type="Proteomes" id="UP000050865"/>
    </source>
</evidence>
<feature type="region of interest" description="Disordered" evidence="1">
    <location>
        <begin position="26"/>
        <end position="57"/>
    </location>
</feature>
<gene>
    <name evidence="2" type="ORF">FC75_GL000877</name>
</gene>
<evidence type="ECO:0000256" key="1">
    <source>
        <dbReference type="SAM" id="MobiDB-lite"/>
    </source>
</evidence>
<dbReference type="Proteomes" id="UP000050865">
    <property type="component" value="Unassembled WGS sequence"/>
</dbReference>
<reference evidence="2 3" key="1">
    <citation type="journal article" date="2015" name="Genome Announc.">
        <title>Expanding the biotechnology potential of lactobacilli through comparative genomics of 213 strains and associated genera.</title>
        <authorList>
            <person name="Sun Z."/>
            <person name="Harris H.M."/>
            <person name="McCann A."/>
            <person name="Guo C."/>
            <person name="Argimon S."/>
            <person name="Zhang W."/>
            <person name="Yang X."/>
            <person name="Jeffery I.B."/>
            <person name="Cooney J.C."/>
            <person name="Kagawa T.F."/>
            <person name="Liu W."/>
            <person name="Song Y."/>
            <person name="Salvetti E."/>
            <person name="Wrobel A."/>
            <person name="Rasinkangas P."/>
            <person name="Parkhill J."/>
            <person name="Rea M.C."/>
            <person name="O'Sullivan O."/>
            <person name="Ritari J."/>
            <person name="Douillard F.P."/>
            <person name="Paul Ross R."/>
            <person name="Yang R."/>
            <person name="Briner A.E."/>
            <person name="Felis G.E."/>
            <person name="de Vos W.M."/>
            <person name="Barrangou R."/>
            <person name="Klaenhammer T.R."/>
            <person name="Caufield P.W."/>
            <person name="Cui Y."/>
            <person name="Zhang H."/>
            <person name="O'Toole P.W."/>
        </authorList>
    </citation>
    <scope>NUCLEOTIDE SEQUENCE [LARGE SCALE GENOMIC DNA]</scope>
    <source>
        <strain evidence="2 3">DSM 22697</strain>
    </source>
</reference>
<protein>
    <submittedName>
        <fullName evidence="2">Uncharacterized protein</fullName>
    </submittedName>
</protein>
<dbReference type="EMBL" id="AYZJ01000098">
    <property type="protein sequence ID" value="KRN18185.1"/>
    <property type="molecule type" value="Genomic_DNA"/>
</dbReference>
<dbReference type="PATRIC" id="fig|1423730.4.peg.924"/>
<sequence length="57" mass="6391">MDTYLDYLAAHKIMTMKRAATLRQAGQDAATKAKQSGGRVISMKQVKKLVKDKNSRH</sequence>
<keyword evidence="3" id="KW-1185">Reference proteome</keyword>
<accession>A0A0R2EP56</accession>
<dbReference type="AlphaFoldDB" id="A0A0R2EP56"/>
<name>A0A0R2EP56_9LACO</name>
<organism evidence="2 3">
    <name type="scientific">Lacticaseibacillus camelliae DSM 22697 = JCM 13995</name>
    <dbReference type="NCBI Taxonomy" id="1423730"/>
    <lineage>
        <taxon>Bacteria</taxon>
        <taxon>Bacillati</taxon>
        <taxon>Bacillota</taxon>
        <taxon>Bacilli</taxon>
        <taxon>Lactobacillales</taxon>
        <taxon>Lactobacillaceae</taxon>
        <taxon>Lacticaseibacillus</taxon>
    </lineage>
</organism>
<dbReference type="RefSeq" id="WP_156403635.1">
    <property type="nucleotide sequence ID" value="NZ_AYZJ01000098.1"/>
</dbReference>
<evidence type="ECO:0000313" key="2">
    <source>
        <dbReference type="EMBL" id="KRN18185.1"/>
    </source>
</evidence>
<comment type="caution">
    <text evidence="2">The sequence shown here is derived from an EMBL/GenBank/DDBJ whole genome shotgun (WGS) entry which is preliminary data.</text>
</comment>